<evidence type="ECO:0000256" key="4">
    <source>
        <dbReference type="ARBA" id="ARBA00022884"/>
    </source>
</evidence>
<protein>
    <recommendedName>
        <fullName evidence="6 7">Peptidyl-tRNA hydrolase</fullName>
        <shortName evidence="7">Pth</shortName>
        <ecNumber evidence="1 7">3.1.1.29</ecNumber>
    </recommendedName>
</protein>
<dbReference type="GO" id="GO:0005737">
    <property type="term" value="C:cytoplasm"/>
    <property type="evidence" value="ECO:0007669"/>
    <property type="project" value="UniProtKB-SubCell"/>
</dbReference>
<dbReference type="PROSITE" id="PS01196">
    <property type="entry name" value="PEPT_TRNA_HYDROL_2"/>
    <property type="match status" value="1"/>
</dbReference>
<dbReference type="Gene3D" id="3.40.50.1470">
    <property type="entry name" value="Peptidyl-tRNA hydrolase"/>
    <property type="match status" value="1"/>
</dbReference>
<keyword evidence="2 7" id="KW-0820">tRNA-binding</keyword>
<comment type="catalytic activity">
    <reaction evidence="7 8">
        <text>an N-acyl-L-alpha-aminoacyl-tRNA + H2O = an N-acyl-L-amino acid + a tRNA + H(+)</text>
        <dbReference type="Rhea" id="RHEA:54448"/>
        <dbReference type="Rhea" id="RHEA-COMP:10123"/>
        <dbReference type="Rhea" id="RHEA-COMP:13883"/>
        <dbReference type="ChEBI" id="CHEBI:15377"/>
        <dbReference type="ChEBI" id="CHEBI:15378"/>
        <dbReference type="ChEBI" id="CHEBI:59874"/>
        <dbReference type="ChEBI" id="CHEBI:78442"/>
        <dbReference type="ChEBI" id="CHEBI:138191"/>
        <dbReference type="EC" id="3.1.1.29"/>
    </reaction>
</comment>
<sequence>MKIIIGLGNKGQQFKNTRHNVGFLVLDSFLKQNQHQIIEKTDTAHIYKVQDSLLIQPQKYMNLSGEVVKHILNKYQTKIEDILVIVDDIYLSEGKIKLKIQGGHGGHNGLRNIIDCCGTKNFKRLKIGVGYDSQIPLNQHLLTPFNLQKEKEILQNIDVINKIIIKFIQGVEFNSLMNYYNIK</sequence>
<gene>
    <name evidence="7 10" type="primary">pth</name>
    <name evidence="10" type="ORF">PSSA1_v1c5340</name>
</gene>
<feature type="site" description="Stabilizes the basic form of H active site to accept a proton" evidence="7">
    <location>
        <position position="87"/>
    </location>
</feature>
<comment type="subcellular location">
    <subcellularLocation>
        <location evidence="7">Cytoplasm</location>
    </subcellularLocation>
</comment>
<evidence type="ECO:0000256" key="9">
    <source>
        <dbReference type="RuleBase" id="RU004320"/>
    </source>
</evidence>
<keyword evidence="11" id="KW-1185">Reference proteome</keyword>
<proteinExistence type="inferred from homology"/>
<dbReference type="Pfam" id="PF01195">
    <property type="entry name" value="Pept_tRNA_hydro"/>
    <property type="match status" value="1"/>
</dbReference>
<evidence type="ECO:0000256" key="7">
    <source>
        <dbReference type="HAMAP-Rule" id="MF_00083"/>
    </source>
</evidence>
<dbReference type="GO" id="GO:0000049">
    <property type="term" value="F:tRNA binding"/>
    <property type="evidence" value="ECO:0007669"/>
    <property type="project" value="UniProtKB-UniRule"/>
</dbReference>
<name>A0A421NUX6_9MOLU</name>
<comment type="similarity">
    <text evidence="5 7 9">Belongs to the PTH family.</text>
</comment>
<dbReference type="EMBL" id="MPBG01000008">
    <property type="protein sequence ID" value="RMI87841.1"/>
    <property type="molecule type" value="Genomic_DNA"/>
</dbReference>
<dbReference type="STRING" id="69896.S284_03030"/>
<evidence type="ECO:0000313" key="10">
    <source>
        <dbReference type="EMBL" id="RMI87841.1"/>
    </source>
</evidence>
<comment type="caution">
    <text evidence="10">The sequence shown here is derived from an EMBL/GenBank/DDBJ whole genome shotgun (WGS) entry which is preliminary data.</text>
</comment>
<comment type="function">
    <text evidence="7">Catalyzes the release of premature peptidyl moieties from peptidyl-tRNA molecules trapped in stalled 50S ribosomal subunits, and thus maintains levels of free tRNAs and 50S ribosomes.</text>
</comment>
<feature type="binding site" evidence="7">
    <location>
        <position position="62"/>
    </location>
    <ligand>
        <name>tRNA</name>
        <dbReference type="ChEBI" id="CHEBI:17843"/>
    </ligand>
</feature>
<dbReference type="GO" id="GO:0072344">
    <property type="term" value="P:rescue of stalled ribosome"/>
    <property type="evidence" value="ECO:0007669"/>
    <property type="project" value="UniProtKB-UniRule"/>
</dbReference>
<dbReference type="HAMAP" id="MF_00083">
    <property type="entry name" value="Pept_tRNA_hydro_bact"/>
    <property type="match status" value="1"/>
</dbReference>
<keyword evidence="7" id="KW-0963">Cytoplasm</keyword>
<comment type="function">
    <text evidence="7">Hydrolyzes ribosome-free peptidyl-tRNAs (with 1 or more amino acids incorporated), which drop off the ribosome during protein synthesis, or as a result of ribosome stalling.</text>
</comment>
<dbReference type="PROSITE" id="PS01195">
    <property type="entry name" value="PEPT_TRNA_HYDROL_1"/>
    <property type="match status" value="1"/>
</dbReference>
<dbReference type="EC" id="3.1.1.29" evidence="1 7"/>
<feature type="binding site" evidence="7">
    <location>
        <position position="108"/>
    </location>
    <ligand>
        <name>tRNA</name>
        <dbReference type="ChEBI" id="CHEBI:17843"/>
    </ligand>
</feature>
<feature type="active site" description="Proton acceptor" evidence="7">
    <location>
        <position position="19"/>
    </location>
</feature>
<evidence type="ECO:0000256" key="2">
    <source>
        <dbReference type="ARBA" id="ARBA00022555"/>
    </source>
</evidence>
<dbReference type="InterPro" id="IPR018171">
    <property type="entry name" value="Pept_tRNA_hydro_CS"/>
</dbReference>
<dbReference type="SUPFAM" id="SSF53178">
    <property type="entry name" value="Peptidyl-tRNA hydrolase-like"/>
    <property type="match status" value="1"/>
</dbReference>
<keyword evidence="4 7" id="KW-0694">RNA-binding</keyword>
<dbReference type="PANTHER" id="PTHR17224">
    <property type="entry name" value="PEPTIDYL-TRNA HYDROLASE"/>
    <property type="match status" value="1"/>
</dbReference>
<dbReference type="InterPro" id="IPR036416">
    <property type="entry name" value="Pept_tRNA_hydro_sf"/>
</dbReference>
<organism evidence="10 11">
    <name type="scientific">Candidatus Phytoplasma solani</name>
    <dbReference type="NCBI Taxonomy" id="69896"/>
    <lineage>
        <taxon>Bacteria</taxon>
        <taxon>Bacillati</taxon>
        <taxon>Mycoplasmatota</taxon>
        <taxon>Mollicutes</taxon>
        <taxon>Acholeplasmatales</taxon>
        <taxon>Acholeplasmataceae</taxon>
        <taxon>Candidatus Phytoplasma</taxon>
        <taxon>16SrXII (Stolbur group)</taxon>
    </lineage>
</organism>
<evidence type="ECO:0000313" key="11">
    <source>
        <dbReference type="Proteomes" id="UP000283896"/>
    </source>
</evidence>
<dbReference type="NCBIfam" id="TIGR00447">
    <property type="entry name" value="pth"/>
    <property type="match status" value="1"/>
</dbReference>
<evidence type="ECO:0000256" key="8">
    <source>
        <dbReference type="RuleBase" id="RU000673"/>
    </source>
</evidence>
<accession>A0A421NUX6</accession>
<keyword evidence="3 7" id="KW-0378">Hydrolase</keyword>
<comment type="subunit">
    <text evidence="7">Monomer.</text>
</comment>
<dbReference type="AlphaFoldDB" id="A0A421NUX6"/>
<dbReference type="RefSeq" id="WP_122225571.1">
    <property type="nucleotide sequence ID" value="NZ_CP103786.1"/>
</dbReference>
<evidence type="ECO:0000256" key="3">
    <source>
        <dbReference type="ARBA" id="ARBA00022801"/>
    </source>
</evidence>
<dbReference type="GO" id="GO:0004045">
    <property type="term" value="F:peptidyl-tRNA hydrolase activity"/>
    <property type="evidence" value="ECO:0007669"/>
    <property type="project" value="UniProtKB-UniRule"/>
</dbReference>
<feature type="site" description="Discriminates between blocked and unblocked aminoacyl-tRNA" evidence="7">
    <location>
        <position position="9"/>
    </location>
</feature>
<evidence type="ECO:0000256" key="6">
    <source>
        <dbReference type="ARBA" id="ARBA00050038"/>
    </source>
</evidence>
<evidence type="ECO:0000256" key="5">
    <source>
        <dbReference type="ARBA" id="ARBA00038063"/>
    </source>
</evidence>
<dbReference type="PANTHER" id="PTHR17224:SF1">
    <property type="entry name" value="PEPTIDYL-TRNA HYDROLASE"/>
    <property type="match status" value="1"/>
</dbReference>
<dbReference type="CDD" id="cd00462">
    <property type="entry name" value="PTH"/>
    <property type="match status" value="1"/>
</dbReference>
<dbReference type="Proteomes" id="UP000283896">
    <property type="component" value="Unassembled WGS sequence"/>
</dbReference>
<feature type="binding site" evidence="7">
    <location>
        <position position="60"/>
    </location>
    <ligand>
        <name>tRNA</name>
        <dbReference type="ChEBI" id="CHEBI:17843"/>
    </ligand>
</feature>
<evidence type="ECO:0000256" key="1">
    <source>
        <dbReference type="ARBA" id="ARBA00013260"/>
    </source>
</evidence>
<dbReference type="GO" id="GO:0006515">
    <property type="term" value="P:protein quality control for misfolded or incompletely synthesized proteins"/>
    <property type="evidence" value="ECO:0007669"/>
    <property type="project" value="UniProtKB-UniRule"/>
</dbReference>
<dbReference type="InterPro" id="IPR001328">
    <property type="entry name" value="Pept_tRNA_hydro"/>
</dbReference>
<feature type="binding site" evidence="7">
    <location>
        <position position="14"/>
    </location>
    <ligand>
        <name>tRNA</name>
        <dbReference type="ChEBI" id="CHEBI:17843"/>
    </ligand>
</feature>
<reference evidence="11" key="1">
    <citation type="submission" date="2016-11" db="EMBL/GenBank/DDBJ databases">
        <title>Genome sequence of Candidatus Phytoplasma solani strain SA-1.</title>
        <authorList>
            <person name="Haryono M."/>
            <person name="Samarzija I."/>
            <person name="Seruga Music M."/>
            <person name="Hogenhout S."/>
            <person name="Kuo C.-H."/>
        </authorList>
    </citation>
    <scope>NUCLEOTIDE SEQUENCE [LARGE SCALE GENOMIC DNA]</scope>
    <source>
        <strain evidence="11">SA-1</strain>
    </source>
</reference>
<dbReference type="OrthoDB" id="9800507at2"/>